<gene>
    <name evidence="1" type="ORF">NG800_005795</name>
</gene>
<evidence type="ECO:0000313" key="2">
    <source>
        <dbReference type="Proteomes" id="UP001204439"/>
    </source>
</evidence>
<organism evidence="1 2">
    <name type="scientific">Epilithonimonas ginsengisoli</name>
    <dbReference type="NCBI Taxonomy" id="1245592"/>
    <lineage>
        <taxon>Bacteria</taxon>
        <taxon>Pseudomonadati</taxon>
        <taxon>Bacteroidota</taxon>
        <taxon>Flavobacteriia</taxon>
        <taxon>Flavobacteriales</taxon>
        <taxon>Weeksellaceae</taxon>
        <taxon>Chryseobacterium group</taxon>
        <taxon>Epilithonimonas</taxon>
    </lineage>
</organism>
<name>A0ABU4JFF3_9FLAO</name>
<evidence type="ECO:0000313" key="1">
    <source>
        <dbReference type="EMBL" id="MDW8548412.1"/>
    </source>
</evidence>
<dbReference type="RefSeq" id="WP_063968642.1">
    <property type="nucleotide sequence ID" value="NZ_JAMXLT020000008.1"/>
</dbReference>
<keyword evidence="2" id="KW-1185">Reference proteome</keyword>
<dbReference type="EMBL" id="JAMXLT020000008">
    <property type="protein sequence ID" value="MDW8548412.1"/>
    <property type="molecule type" value="Genomic_DNA"/>
</dbReference>
<dbReference type="Proteomes" id="UP001204439">
    <property type="component" value="Unassembled WGS sequence"/>
</dbReference>
<protein>
    <submittedName>
        <fullName evidence="1">Uncharacterized protein</fullName>
    </submittedName>
</protein>
<sequence length="121" mass="12633">MIIYHPSLGSGPIFLKDILVRNGVTLTTFDGKLGTGMNISPHGNFVCGFDNTIPPLFAAGWAVNMNNLLLDDNDCAITCPENIETALASASQTGAVVNYTLPIVCGSSSSTGLTTVLVSRT</sequence>
<comment type="caution">
    <text evidence="1">The sequence shown here is derived from an EMBL/GenBank/DDBJ whole genome shotgun (WGS) entry which is preliminary data.</text>
</comment>
<accession>A0ABU4JFF3</accession>
<reference evidence="1 2" key="1">
    <citation type="submission" date="2023-11" db="EMBL/GenBank/DDBJ databases">
        <title>First isolation, identification, and characterization of non-pathogenic Epilithonimonas ginsengisoli isolated from diseased farmed rainbow trout (Oncorhynchus mykiss) in Chile.</title>
        <authorList>
            <person name="Miranda C.D."/>
            <person name="Irgang R."/>
            <person name="Concha C."/>
            <person name="Rojas R."/>
            <person name="Avendano R."/>
        </authorList>
    </citation>
    <scope>NUCLEOTIDE SEQUENCE [LARGE SCALE GENOMIC DNA]</scope>
    <source>
        <strain evidence="1 2">FP99</strain>
    </source>
</reference>
<proteinExistence type="predicted"/>